<dbReference type="Proteomes" id="UP000054485">
    <property type="component" value="Unassembled WGS sequence"/>
</dbReference>
<reference evidence="5" key="2">
    <citation type="submission" date="2015-01" db="EMBL/GenBank/DDBJ databases">
        <title>Evolutionary Origins and Diversification of the Mycorrhizal Mutualists.</title>
        <authorList>
            <consortium name="DOE Joint Genome Institute"/>
            <consortium name="Mycorrhizal Genomics Consortium"/>
            <person name="Kohler A."/>
            <person name="Kuo A."/>
            <person name="Nagy L.G."/>
            <person name="Floudas D."/>
            <person name="Copeland A."/>
            <person name="Barry K.W."/>
            <person name="Cichocki N."/>
            <person name="Veneault-Fourrey C."/>
            <person name="LaButti K."/>
            <person name="Lindquist E.A."/>
            <person name="Lipzen A."/>
            <person name="Lundell T."/>
            <person name="Morin E."/>
            <person name="Murat C."/>
            <person name="Riley R."/>
            <person name="Ohm R."/>
            <person name="Sun H."/>
            <person name="Tunlid A."/>
            <person name="Henrissat B."/>
            <person name="Grigoriev I.V."/>
            <person name="Hibbett D.S."/>
            <person name="Martin F."/>
        </authorList>
    </citation>
    <scope>NUCLEOTIDE SEQUENCE [LARGE SCALE GENOMIC DNA]</scope>
    <source>
        <strain evidence="5">UH-Slu-Lm8-n1</strain>
    </source>
</reference>
<keyword evidence="5" id="KW-1185">Reference proteome</keyword>
<sequence>HSHTINCINIDISTDNTLLASGSSDKTTRIWNLDTGKLVAVPFKSGGYMGAVRYFKSFWGLCLEA</sequence>
<dbReference type="HOGENOM" id="CLU_2856120_0_0_1"/>
<reference evidence="4 5" key="1">
    <citation type="submission" date="2014-04" db="EMBL/GenBank/DDBJ databases">
        <authorList>
            <consortium name="DOE Joint Genome Institute"/>
            <person name="Kuo A."/>
            <person name="Ruytinx J."/>
            <person name="Rineau F."/>
            <person name="Colpaert J."/>
            <person name="Kohler A."/>
            <person name="Nagy L.G."/>
            <person name="Floudas D."/>
            <person name="Copeland A."/>
            <person name="Barry K.W."/>
            <person name="Cichocki N."/>
            <person name="Veneault-Fourrey C."/>
            <person name="LaButti K."/>
            <person name="Lindquist E.A."/>
            <person name="Lipzen A."/>
            <person name="Lundell T."/>
            <person name="Morin E."/>
            <person name="Murat C."/>
            <person name="Sun H."/>
            <person name="Tunlid A."/>
            <person name="Henrissat B."/>
            <person name="Grigoriev I.V."/>
            <person name="Hibbett D.S."/>
            <person name="Martin F."/>
            <person name="Nordberg H.P."/>
            <person name="Cantor M.N."/>
            <person name="Hua S.X."/>
        </authorList>
    </citation>
    <scope>NUCLEOTIDE SEQUENCE [LARGE SCALE GENOMIC DNA]</scope>
    <source>
        <strain evidence="4 5">UH-Slu-Lm8-n1</strain>
    </source>
</reference>
<dbReference type="PROSITE" id="PS50294">
    <property type="entry name" value="WD_REPEATS_REGION"/>
    <property type="match status" value="1"/>
</dbReference>
<dbReference type="InParanoid" id="A0A0D0AH96"/>
<evidence type="ECO:0000256" key="3">
    <source>
        <dbReference type="PROSITE-ProRule" id="PRU00221"/>
    </source>
</evidence>
<dbReference type="PROSITE" id="PS50082">
    <property type="entry name" value="WD_REPEATS_2"/>
    <property type="match status" value="1"/>
</dbReference>
<keyword evidence="1 3" id="KW-0853">WD repeat</keyword>
<dbReference type="PROSITE" id="PS00678">
    <property type="entry name" value="WD_REPEATS_1"/>
    <property type="match status" value="1"/>
</dbReference>
<dbReference type="InterPro" id="IPR001680">
    <property type="entry name" value="WD40_rpt"/>
</dbReference>
<organism evidence="4 5">
    <name type="scientific">Suillus luteus UH-Slu-Lm8-n1</name>
    <dbReference type="NCBI Taxonomy" id="930992"/>
    <lineage>
        <taxon>Eukaryota</taxon>
        <taxon>Fungi</taxon>
        <taxon>Dikarya</taxon>
        <taxon>Basidiomycota</taxon>
        <taxon>Agaricomycotina</taxon>
        <taxon>Agaricomycetes</taxon>
        <taxon>Agaricomycetidae</taxon>
        <taxon>Boletales</taxon>
        <taxon>Suillineae</taxon>
        <taxon>Suillaceae</taxon>
        <taxon>Suillus</taxon>
    </lineage>
</organism>
<dbReference type="EMBL" id="KN835897">
    <property type="protein sequence ID" value="KIK33642.1"/>
    <property type="molecule type" value="Genomic_DNA"/>
</dbReference>
<dbReference type="OrthoDB" id="2670653at2759"/>
<dbReference type="Pfam" id="PF00400">
    <property type="entry name" value="WD40"/>
    <property type="match status" value="1"/>
</dbReference>
<protein>
    <submittedName>
        <fullName evidence="4">Uncharacterized protein</fullName>
    </submittedName>
</protein>
<evidence type="ECO:0000313" key="5">
    <source>
        <dbReference type="Proteomes" id="UP000054485"/>
    </source>
</evidence>
<dbReference type="SUPFAM" id="SSF50978">
    <property type="entry name" value="WD40 repeat-like"/>
    <property type="match status" value="1"/>
</dbReference>
<dbReference type="AlphaFoldDB" id="A0A0D0AH96"/>
<keyword evidence="2" id="KW-0677">Repeat</keyword>
<dbReference type="InterPro" id="IPR019775">
    <property type="entry name" value="WD40_repeat_CS"/>
</dbReference>
<accession>A0A0D0AH96</accession>
<gene>
    <name evidence="4" type="ORF">CY34DRAFT_99223</name>
</gene>
<dbReference type="Gene3D" id="2.130.10.10">
    <property type="entry name" value="YVTN repeat-like/Quinoprotein amine dehydrogenase"/>
    <property type="match status" value="1"/>
</dbReference>
<evidence type="ECO:0000313" key="4">
    <source>
        <dbReference type="EMBL" id="KIK33642.1"/>
    </source>
</evidence>
<feature type="repeat" description="WD" evidence="3">
    <location>
        <begin position="1"/>
        <end position="41"/>
    </location>
</feature>
<dbReference type="InterPro" id="IPR036322">
    <property type="entry name" value="WD40_repeat_dom_sf"/>
</dbReference>
<proteinExistence type="predicted"/>
<name>A0A0D0AH96_9AGAM</name>
<evidence type="ECO:0000256" key="1">
    <source>
        <dbReference type="ARBA" id="ARBA00022574"/>
    </source>
</evidence>
<evidence type="ECO:0000256" key="2">
    <source>
        <dbReference type="ARBA" id="ARBA00022737"/>
    </source>
</evidence>
<feature type="non-terminal residue" evidence="4">
    <location>
        <position position="1"/>
    </location>
</feature>
<dbReference type="InterPro" id="IPR015943">
    <property type="entry name" value="WD40/YVTN_repeat-like_dom_sf"/>
</dbReference>